<evidence type="ECO:0000256" key="2">
    <source>
        <dbReference type="ARBA" id="ARBA00006561"/>
    </source>
</evidence>
<keyword evidence="5" id="KW-0274">FAD</keyword>
<dbReference type="GO" id="GO:0016491">
    <property type="term" value="F:oxidoreductase activity"/>
    <property type="evidence" value="ECO:0007669"/>
    <property type="project" value="UniProtKB-KW"/>
</dbReference>
<comment type="cofactor">
    <cofactor evidence="1">
        <name>FAD</name>
        <dbReference type="ChEBI" id="CHEBI:57692"/>
    </cofactor>
</comment>
<dbReference type="PANTHER" id="PTHR43498:SF1">
    <property type="entry name" value="COB--COM HETERODISULFIDE REDUCTASE IRON-SULFUR SUBUNIT A"/>
    <property type="match status" value="1"/>
</dbReference>
<evidence type="ECO:0000256" key="1">
    <source>
        <dbReference type="ARBA" id="ARBA00001974"/>
    </source>
</evidence>
<dbReference type="InterPro" id="IPR023753">
    <property type="entry name" value="FAD/NAD-binding_dom"/>
</dbReference>
<dbReference type="Gene3D" id="3.30.70.20">
    <property type="match status" value="1"/>
</dbReference>
<keyword evidence="5" id="KW-0285">Flavoprotein</keyword>
<evidence type="ECO:0000256" key="6">
    <source>
        <dbReference type="ARBA" id="ARBA00023002"/>
    </source>
</evidence>
<evidence type="ECO:0000256" key="3">
    <source>
        <dbReference type="ARBA" id="ARBA00022485"/>
    </source>
</evidence>
<feature type="domain" description="4Fe-4S ferredoxin-type" evidence="9">
    <location>
        <begin position="42"/>
        <end position="75"/>
    </location>
</feature>
<dbReference type="EMBL" id="DTGR01000189">
    <property type="protein sequence ID" value="HHS30451.1"/>
    <property type="molecule type" value="Genomic_DNA"/>
</dbReference>
<dbReference type="SUPFAM" id="SSF54862">
    <property type="entry name" value="4Fe-4S ferredoxins"/>
    <property type="match status" value="1"/>
</dbReference>
<dbReference type="Pfam" id="PF12838">
    <property type="entry name" value="Fer4_7"/>
    <property type="match status" value="1"/>
</dbReference>
<dbReference type="GO" id="GO:0051539">
    <property type="term" value="F:4 iron, 4 sulfur cluster binding"/>
    <property type="evidence" value="ECO:0007669"/>
    <property type="project" value="UniProtKB-KW"/>
</dbReference>
<evidence type="ECO:0000313" key="10">
    <source>
        <dbReference type="EMBL" id="HHS30451.1"/>
    </source>
</evidence>
<keyword evidence="3" id="KW-0004">4Fe-4S</keyword>
<proteinExistence type="inferred from homology"/>
<dbReference type="InterPro" id="IPR017900">
    <property type="entry name" value="4Fe4S_Fe_S_CS"/>
</dbReference>
<feature type="domain" description="4Fe-4S ferredoxin-type" evidence="9">
    <location>
        <begin position="1"/>
        <end position="24"/>
    </location>
</feature>
<evidence type="ECO:0000256" key="7">
    <source>
        <dbReference type="ARBA" id="ARBA00023004"/>
    </source>
</evidence>
<dbReference type="SUPFAM" id="SSF51905">
    <property type="entry name" value="FAD/NAD(P)-binding domain"/>
    <property type="match status" value="2"/>
</dbReference>
<sequence>MDKCIACGLCAQKCPKQVDDPYNAGIGTRKAIYLEYSQTVPLKYAIDDRCLYLTKGKCQACVKFCPTGAINFDDKGGTRTLRVGAVILAPGYQTFDPSALSAYGYGRIPDVVTGLEYERYLSAGGPFMGHIVRPSDHKEPKKIAWIQCVGSRTANPQGHSYCSTVCCMYAVKQAMVTAEHLSGDDLGQTIFCMDVRSHNKEFERYYQEARARGIRFIRSRPHTITPGPDNIGVRVLYVTENGAGVEEDFDLLVLSVGLEAPKDAEALAGKFALRLDRHKFVQTGSFQPVATSRDGVYACGAFRSPKAIPRSVTEASAAAAEAARILAQARGTLTREKTYPAERDVSQEEPRIGVFVCSCGINIAGVVDVKELAEYARSLPSVAAVENNLFTCSTDTQELISRRIKELGLNRIVIAACTPRTHEALFADTLREAGLNAYLLEMANIRNQNSWVHQKDPHAATEKAKDQVRMAVAKAARDYALERGTVKVVQKALVVGGGVAGLSAALELAERGYDAVLVEKGQKLGGNAWHLNRTWKGEEVRPWLADLIARVENHPRIDVLKNAVLKTVNGSVGNFTSEVEVNGARVPVEYGIAVLATGGREFVPGEYLYGQDRRVMTHLQFDAELRERAAAVKKAESAVFIQCVGSREPERPYCSRVCCTHSVQSALRLKELNPRMDVTVLYRDMRTYGLREELYTRARELGVIFAKFSRTSKPRVYQEGGKLMVEIVDPILGMPVRLAADYLVLAAGIVPHDNQDLVDLFKAGVNADGFFNEAHPKLRPVDAMVDGLFIAGLCHHPKPLEETVSQAKAAVARAGVILGKEVMMLDAIKSQVTERCDGCALCLDVCPYNALRLEEYRDNGQAHRRVVADKALCQGCGLCEATCPKEGVTVHHFTREQLKAQVDAVLEQLAVS</sequence>
<dbReference type="Gene3D" id="3.50.50.60">
    <property type="entry name" value="FAD/NAD(P)-binding domain"/>
    <property type="match status" value="1"/>
</dbReference>
<feature type="domain" description="4Fe-4S ferredoxin-type" evidence="9">
    <location>
        <begin position="864"/>
        <end position="893"/>
    </location>
</feature>
<feature type="domain" description="4Fe-4S ferredoxin-type" evidence="9">
    <location>
        <begin position="826"/>
        <end position="856"/>
    </location>
</feature>
<dbReference type="AlphaFoldDB" id="A0A7V6A5N3"/>
<dbReference type="GO" id="GO:0046872">
    <property type="term" value="F:metal ion binding"/>
    <property type="evidence" value="ECO:0007669"/>
    <property type="project" value="UniProtKB-KW"/>
</dbReference>
<dbReference type="Pfam" id="PF07992">
    <property type="entry name" value="Pyr_redox_2"/>
    <property type="match status" value="1"/>
</dbReference>
<dbReference type="PROSITE" id="PS00198">
    <property type="entry name" value="4FE4S_FER_1"/>
    <property type="match status" value="3"/>
</dbReference>
<dbReference type="InterPro" id="IPR036188">
    <property type="entry name" value="FAD/NAD-bd_sf"/>
</dbReference>
<comment type="caution">
    <text evidence="10">The sequence shown here is derived from an EMBL/GenBank/DDBJ whole genome shotgun (WGS) entry which is preliminary data.</text>
</comment>
<accession>A0A7V6A5N3</accession>
<comment type="similarity">
    <text evidence="2">Belongs to the HdrA family.</text>
</comment>
<dbReference type="InterPro" id="IPR039650">
    <property type="entry name" value="HdrA-like"/>
</dbReference>
<gene>
    <name evidence="10" type="ORF">ENV52_12215</name>
</gene>
<protein>
    <submittedName>
        <fullName evidence="10">CoB--CoM heterodisulfide reductase iron-sulfur subunit A family protein</fullName>
    </submittedName>
</protein>
<keyword evidence="8" id="KW-0411">Iron-sulfur</keyword>
<keyword evidence="7" id="KW-0408">Iron</keyword>
<dbReference type="Gene3D" id="3.30.70.3270">
    <property type="match status" value="1"/>
</dbReference>
<reference evidence="10" key="1">
    <citation type="journal article" date="2020" name="mSystems">
        <title>Genome- and Community-Level Interaction Insights into Carbon Utilization and Element Cycling Functions of Hydrothermarchaeota in Hydrothermal Sediment.</title>
        <authorList>
            <person name="Zhou Z."/>
            <person name="Liu Y."/>
            <person name="Xu W."/>
            <person name="Pan J."/>
            <person name="Luo Z.H."/>
            <person name="Li M."/>
        </authorList>
    </citation>
    <scope>NUCLEOTIDE SEQUENCE [LARGE SCALE GENOMIC DNA]</scope>
    <source>
        <strain evidence="10">SpSt-767</strain>
    </source>
</reference>
<evidence type="ECO:0000256" key="8">
    <source>
        <dbReference type="ARBA" id="ARBA00023014"/>
    </source>
</evidence>
<organism evidence="10">
    <name type="scientific">Desulfobacca acetoxidans</name>
    <dbReference type="NCBI Taxonomy" id="60893"/>
    <lineage>
        <taxon>Bacteria</taxon>
        <taxon>Pseudomonadati</taxon>
        <taxon>Thermodesulfobacteriota</taxon>
        <taxon>Desulfobaccia</taxon>
        <taxon>Desulfobaccales</taxon>
        <taxon>Desulfobaccaceae</taxon>
        <taxon>Desulfobacca</taxon>
    </lineage>
</organism>
<evidence type="ECO:0000256" key="4">
    <source>
        <dbReference type="ARBA" id="ARBA00022723"/>
    </source>
</evidence>
<dbReference type="PANTHER" id="PTHR43498">
    <property type="entry name" value="FERREDOXIN:COB-COM HETERODISULFIDE REDUCTASE SUBUNIT A"/>
    <property type="match status" value="1"/>
</dbReference>
<keyword evidence="4" id="KW-0479">Metal-binding</keyword>
<keyword evidence="6" id="KW-0560">Oxidoreductase</keyword>
<evidence type="ECO:0000256" key="5">
    <source>
        <dbReference type="ARBA" id="ARBA00022827"/>
    </source>
</evidence>
<dbReference type="Pfam" id="PF12800">
    <property type="entry name" value="Fer4_4"/>
    <property type="match status" value="2"/>
</dbReference>
<evidence type="ECO:0000259" key="9">
    <source>
        <dbReference type="PROSITE" id="PS51379"/>
    </source>
</evidence>
<name>A0A7V6A5N3_9BACT</name>
<dbReference type="InterPro" id="IPR017896">
    <property type="entry name" value="4Fe4S_Fe-S-bd"/>
</dbReference>
<dbReference type="PROSITE" id="PS51379">
    <property type="entry name" value="4FE4S_FER_2"/>
    <property type="match status" value="4"/>
</dbReference>